<feature type="compositionally biased region" description="Basic and acidic residues" evidence="1">
    <location>
        <begin position="10"/>
        <end position="38"/>
    </location>
</feature>
<proteinExistence type="predicted"/>
<evidence type="ECO:0000313" key="3">
    <source>
        <dbReference type="Proteomes" id="UP001397290"/>
    </source>
</evidence>
<dbReference type="Proteomes" id="UP001397290">
    <property type="component" value="Unassembled WGS sequence"/>
</dbReference>
<evidence type="ECO:0000313" key="2">
    <source>
        <dbReference type="EMBL" id="KAK8144442.1"/>
    </source>
</evidence>
<evidence type="ECO:0000256" key="1">
    <source>
        <dbReference type="SAM" id="MobiDB-lite"/>
    </source>
</evidence>
<sequence length="251" mass="26983">MVYKKKGPAYRRDGIKRDYGPSDVTKSEVEDELAGPKEEEVESPPPEGVEGGTPPPESTSPEPGEGPAAPESPETVELADKFSDEEFISFTTTKKIINSVTETLSLSIKDIQTKALGYKPLNPKSPSFKVRPGKVAAGGANVALGVITVGVWIKGMVDAFEHDEKFLADHVYTYIYSDSKEPSNSKEKSFRAKLSSTLNIRGLAIVSEGAQKISAAKAVAQKSLKASKDEAEKAEIEKGSVKVVKEIRASI</sequence>
<dbReference type="AlphaFoldDB" id="A0AAW0RQE2"/>
<comment type="caution">
    <text evidence="2">The sequence shown here is derived from an EMBL/GenBank/DDBJ whole genome shotgun (WGS) entry which is preliminary data.</text>
</comment>
<protein>
    <recommendedName>
        <fullName evidence="4">Senescence domain-containing protein</fullName>
    </recommendedName>
</protein>
<feature type="region of interest" description="Disordered" evidence="1">
    <location>
        <begin position="1"/>
        <end position="76"/>
    </location>
</feature>
<evidence type="ECO:0008006" key="4">
    <source>
        <dbReference type="Google" id="ProtNLM"/>
    </source>
</evidence>
<name>A0AAW0RQE2_9HYPO</name>
<feature type="compositionally biased region" description="Pro residues" evidence="1">
    <location>
        <begin position="43"/>
        <end position="58"/>
    </location>
</feature>
<feature type="compositionally biased region" description="Low complexity" evidence="1">
    <location>
        <begin position="59"/>
        <end position="73"/>
    </location>
</feature>
<gene>
    <name evidence="2" type="ORF">G3M48_005789</name>
</gene>
<reference evidence="2 3" key="1">
    <citation type="submission" date="2020-02" db="EMBL/GenBank/DDBJ databases">
        <title>Comparative genomics of the hypocrealean fungal genus Beauvera.</title>
        <authorList>
            <person name="Showalter D.N."/>
            <person name="Bushley K.E."/>
            <person name="Rehner S.A."/>
        </authorList>
    </citation>
    <scope>NUCLEOTIDE SEQUENCE [LARGE SCALE GENOMIC DNA]</scope>
    <source>
        <strain evidence="2 3">ARSEF4384</strain>
    </source>
</reference>
<accession>A0AAW0RQE2</accession>
<keyword evidence="3" id="KW-1185">Reference proteome</keyword>
<dbReference type="EMBL" id="JAAHCF010000388">
    <property type="protein sequence ID" value="KAK8144442.1"/>
    <property type="molecule type" value="Genomic_DNA"/>
</dbReference>
<organism evidence="2 3">
    <name type="scientific">Beauveria asiatica</name>
    <dbReference type="NCBI Taxonomy" id="1069075"/>
    <lineage>
        <taxon>Eukaryota</taxon>
        <taxon>Fungi</taxon>
        <taxon>Dikarya</taxon>
        <taxon>Ascomycota</taxon>
        <taxon>Pezizomycotina</taxon>
        <taxon>Sordariomycetes</taxon>
        <taxon>Hypocreomycetidae</taxon>
        <taxon>Hypocreales</taxon>
        <taxon>Cordycipitaceae</taxon>
        <taxon>Beauveria</taxon>
    </lineage>
</organism>